<feature type="domain" description="Lipoyl-binding" evidence="5">
    <location>
        <begin position="34"/>
        <end position="116"/>
    </location>
</feature>
<proteinExistence type="inferred from homology"/>
<dbReference type="InterPro" id="IPR003016">
    <property type="entry name" value="2-oxoA_DH_lipoyl-BS"/>
</dbReference>
<evidence type="ECO:0000256" key="3">
    <source>
        <dbReference type="HAMAP-Rule" id="MF_00272"/>
    </source>
</evidence>
<dbReference type="Proteomes" id="UP000244093">
    <property type="component" value="Unassembled WGS sequence"/>
</dbReference>
<organism evidence="6 7">
    <name type="scientific">Zestosphaera tikiterensis</name>
    <dbReference type="NCBI Taxonomy" id="1973259"/>
    <lineage>
        <taxon>Archaea</taxon>
        <taxon>Thermoproteota</taxon>
        <taxon>Thermoprotei</taxon>
        <taxon>Desulfurococcales</taxon>
        <taxon>Desulfurococcaceae</taxon>
        <taxon>Zestosphaera</taxon>
    </lineage>
</organism>
<protein>
    <recommendedName>
        <fullName evidence="3">Probable glycine cleavage system H protein</fullName>
    </recommendedName>
</protein>
<dbReference type="NCBIfam" id="NF002270">
    <property type="entry name" value="PRK01202.1"/>
    <property type="match status" value="1"/>
</dbReference>
<comment type="cofactor">
    <cofactor evidence="3">
        <name>(R)-lipoate</name>
        <dbReference type="ChEBI" id="CHEBI:83088"/>
    </cofactor>
    <text evidence="3">Binds 1 lipoyl cofactor covalently.</text>
</comment>
<reference evidence="6 7" key="1">
    <citation type="journal article" date="2018" name="Syst. Appl. Microbiol.">
        <title>A new symbiotic nanoarchaeote (Candidatus Nanoclepta minutus) and its host (Zestosphaera tikiterensis gen. nov., sp. nov.) from a New Zealand hot spring.</title>
        <authorList>
            <person name="St John E."/>
            <person name="Liu Y."/>
            <person name="Podar M."/>
            <person name="Stott M.B."/>
            <person name="Meneghin J."/>
            <person name="Chen Z."/>
            <person name="Lagutin K."/>
            <person name="Mitchell K."/>
            <person name="Reysenbach A.L."/>
        </authorList>
    </citation>
    <scope>NUCLEOTIDE SEQUENCE [LARGE SCALE GENOMIC DNA]</scope>
    <source>
        <strain evidence="6">NZ3</strain>
    </source>
</reference>
<evidence type="ECO:0000313" key="6">
    <source>
        <dbReference type="EMBL" id="PUA32766.1"/>
    </source>
</evidence>
<accession>A0A2R7Y5E9</accession>
<dbReference type="InterPro" id="IPR033753">
    <property type="entry name" value="GCV_H/Fam206"/>
</dbReference>
<dbReference type="InterPro" id="IPR017453">
    <property type="entry name" value="GCV_H_sub"/>
</dbReference>
<dbReference type="InterPro" id="IPR011053">
    <property type="entry name" value="Single_hybrid_motif"/>
</dbReference>
<dbReference type="InterPro" id="IPR000089">
    <property type="entry name" value="Biotin_lipoyl"/>
</dbReference>
<comment type="similarity">
    <text evidence="1 3">Belongs to the GcvH family.</text>
</comment>
<dbReference type="PROSITE" id="PS00189">
    <property type="entry name" value="LIPOYL"/>
    <property type="match status" value="1"/>
</dbReference>
<comment type="subunit">
    <text evidence="3">The glycine cleavage system is composed of four proteins: P, T, L and H.</text>
</comment>
<dbReference type="GO" id="GO:0005960">
    <property type="term" value="C:glycine cleavage complex"/>
    <property type="evidence" value="ECO:0007669"/>
    <property type="project" value="InterPro"/>
</dbReference>
<dbReference type="HAMAP" id="MF_00272">
    <property type="entry name" value="GcvH"/>
    <property type="match status" value="1"/>
</dbReference>
<evidence type="ECO:0000256" key="1">
    <source>
        <dbReference type="ARBA" id="ARBA00009249"/>
    </source>
</evidence>
<sequence>MVEEVIKTKVGEYVIRKDLMYTDKDEWVKTEGETLTIGITDYAQKKLRYIVSVELAEPGKKIRVGEPIATLESVKAIADVYAPATGEVVEVNEELKDRPELINSDPYGKGWVAKIKVTGERSTLLTPEEYAQKILKEESS</sequence>
<dbReference type="PANTHER" id="PTHR11715">
    <property type="entry name" value="GLYCINE CLEAVAGE SYSTEM H PROTEIN"/>
    <property type="match status" value="1"/>
</dbReference>
<evidence type="ECO:0000256" key="2">
    <source>
        <dbReference type="ARBA" id="ARBA00022823"/>
    </source>
</evidence>
<evidence type="ECO:0000256" key="4">
    <source>
        <dbReference type="PIRSR" id="PIRSR617453-50"/>
    </source>
</evidence>
<dbReference type="Pfam" id="PF01597">
    <property type="entry name" value="GCV_H"/>
    <property type="match status" value="1"/>
</dbReference>
<dbReference type="SUPFAM" id="SSF51230">
    <property type="entry name" value="Single hybrid motif"/>
    <property type="match status" value="1"/>
</dbReference>
<evidence type="ECO:0000259" key="5">
    <source>
        <dbReference type="PROSITE" id="PS50968"/>
    </source>
</evidence>
<dbReference type="Gene3D" id="2.40.50.100">
    <property type="match status" value="1"/>
</dbReference>
<evidence type="ECO:0000313" key="7">
    <source>
        <dbReference type="Proteomes" id="UP000244093"/>
    </source>
</evidence>
<comment type="function">
    <text evidence="3">The glycine cleavage system catalyzes the degradation of glycine. The H protein shuttles the methylamine group of glycine from the P protein to the T protein.</text>
</comment>
<dbReference type="PROSITE" id="PS50968">
    <property type="entry name" value="BIOTINYL_LIPOYL"/>
    <property type="match status" value="1"/>
</dbReference>
<gene>
    <name evidence="3" type="primary">gcvH</name>
    <name evidence="6" type="ORF">B7O98_04765</name>
</gene>
<dbReference type="NCBIfam" id="TIGR00527">
    <property type="entry name" value="gcvH"/>
    <property type="match status" value="1"/>
</dbReference>
<feature type="modified residue" description="N6-lipoyllysine" evidence="3 4">
    <location>
        <position position="75"/>
    </location>
</feature>
<dbReference type="AlphaFoldDB" id="A0A2R7Y5E9"/>
<dbReference type="CDD" id="cd06848">
    <property type="entry name" value="GCS_H"/>
    <property type="match status" value="1"/>
</dbReference>
<dbReference type="PANTHER" id="PTHR11715:SF3">
    <property type="entry name" value="GLYCINE CLEAVAGE SYSTEM H PROTEIN-RELATED"/>
    <property type="match status" value="1"/>
</dbReference>
<keyword evidence="2 3" id="KW-0450">Lipoyl</keyword>
<dbReference type="EMBL" id="NBVN01000003">
    <property type="protein sequence ID" value="PUA32766.1"/>
    <property type="molecule type" value="Genomic_DNA"/>
</dbReference>
<name>A0A2R7Y5E9_9CREN</name>
<dbReference type="InterPro" id="IPR002930">
    <property type="entry name" value="GCV_H"/>
</dbReference>
<dbReference type="GO" id="GO:0005737">
    <property type="term" value="C:cytoplasm"/>
    <property type="evidence" value="ECO:0007669"/>
    <property type="project" value="TreeGrafter"/>
</dbReference>
<comment type="caution">
    <text evidence="6">The sequence shown here is derived from an EMBL/GenBank/DDBJ whole genome shotgun (WGS) entry which is preliminary data.</text>
</comment>
<dbReference type="GO" id="GO:0019464">
    <property type="term" value="P:glycine decarboxylation via glycine cleavage system"/>
    <property type="evidence" value="ECO:0007669"/>
    <property type="project" value="UniProtKB-UniRule"/>
</dbReference>
<dbReference type="GO" id="GO:0009249">
    <property type="term" value="P:protein lipoylation"/>
    <property type="evidence" value="ECO:0007669"/>
    <property type="project" value="TreeGrafter"/>
</dbReference>